<gene>
    <name evidence="4" type="ORF">HNQ92_003986</name>
</gene>
<dbReference type="InterPro" id="IPR003010">
    <property type="entry name" value="C-N_Hydrolase"/>
</dbReference>
<feature type="domain" description="CN hydrolase" evidence="2">
    <location>
        <begin position="219"/>
        <end position="474"/>
    </location>
</feature>
<dbReference type="PROSITE" id="PS51186">
    <property type="entry name" value="GNAT"/>
    <property type="match status" value="1"/>
</dbReference>
<dbReference type="GO" id="GO:0016787">
    <property type="term" value="F:hydrolase activity"/>
    <property type="evidence" value="ECO:0007669"/>
    <property type="project" value="UniProtKB-KW"/>
</dbReference>
<proteinExistence type="inferred from homology"/>
<dbReference type="InterPro" id="IPR016181">
    <property type="entry name" value="Acyl_CoA_acyltransferase"/>
</dbReference>
<evidence type="ECO:0000313" key="4">
    <source>
        <dbReference type="EMBL" id="MBB5285826.1"/>
    </source>
</evidence>
<dbReference type="AlphaFoldDB" id="A0A840TNH9"/>
<dbReference type="SUPFAM" id="SSF56317">
    <property type="entry name" value="Carbon-nitrogen hydrolase"/>
    <property type="match status" value="1"/>
</dbReference>
<dbReference type="InterPro" id="IPR036526">
    <property type="entry name" value="C-N_Hydrolase_sf"/>
</dbReference>
<dbReference type="Gene3D" id="3.40.630.30">
    <property type="match status" value="1"/>
</dbReference>
<dbReference type="Pfam" id="PF00583">
    <property type="entry name" value="Acetyltransf_1"/>
    <property type="match status" value="1"/>
</dbReference>
<accession>A0A840TNH9</accession>
<dbReference type="InterPro" id="IPR000182">
    <property type="entry name" value="GNAT_dom"/>
</dbReference>
<dbReference type="InterPro" id="IPR001110">
    <property type="entry name" value="UPF0012_CS"/>
</dbReference>
<dbReference type="CDD" id="cd07574">
    <property type="entry name" value="nitrilase_Rim1_like"/>
    <property type="match status" value="1"/>
</dbReference>
<evidence type="ECO:0000259" key="2">
    <source>
        <dbReference type="PROSITE" id="PS50263"/>
    </source>
</evidence>
<evidence type="ECO:0000256" key="1">
    <source>
        <dbReference type="ARBA" id="ARBA00010613"/>
    </source>
</evidence>
<comment type="caution">
    <text evidence="4">The sequence shown here is derived from an EMBL/GenBank/DDBJ whole genome shotgun (WGS) entry which is preliminary data.</text>
</comment>
<dbReference type="SUPFAM" id="SSF55729">
    <property type="entry name" value="Acyl-CoA N-acyltransferases (Nat)"/>
    <property type="match status" value="1"/>
</dbReference>
<dbReference type="EMBL" id="JACHGF010000007">
    <property type="protein sequence ID" value="MBB5285826.1"/>
    <property type="molecule type" value="Genomic_DNA"/>
</dbReference>
<dbReference type="PANTHER" id="PTHR23088:SF50">
    <property type="entry name" value="HYDROLASE YHCX"/>
    <property type="match status" value="1"/>
</dbReference>
<organism evidence="4 5">
    <name type="scientific">Rhabdobacter roseus</name>
    <dbReference type="NCBI Taxonomy" id="1655419"/>
    <lineage>
        <taxon>Bacteria</taxon>
        <taxon>Pseudomonadati</taxon>
        <taxon>Bacteroidota</taxon>
        <taxon>Cytophagia</taxon>
        <taxon>Cytophagales</taxon>
        <taxon>Cytophagaceae</taxon>
        <taxon>Rhabdobacter</taxon>
    </lineage>
</organism>
<dbReference type="PANTHER" id="PTHR23088">
    <property type="entry name" value="NITRILASE-RELATED"/>
    <property type="match status" value="1"/>
</dbReference>
<keyword evidence="4" id="KW-0378">Hydrolase</keyword>
<evidence type="ECO:0000259" key="3">
    <source>
        <dbReference type="PROSITE" id="PS51186"/>
    </source>
</evidence>
<dbReference type="CDD" id="cd04301">
    <property type="entry name" value="NAT_SF"/>
    <property type="match status" value="1"/>
</dbReference>
<dbReference type="PROSITE" id="PS01227">
    <property type="entry name" value="UPF0012"/>
    <property type="match status" value="1"/>
</dbReference>
<comment type="similarity">
    <text evidence="1">Belongs to the carbon-nitrogen hydrolase superfamily. NIT1/NIT2 family.</text>
</comment>
<reference evidence="4 5" key="1">
    <citation type="submission" date="2020-08" db="EMBL/GenBank/DDBJ databases">
        <title>Genomic Encyclopedia of Type Strains, Phase IV (KMG-IV): sequencing the most valuable type-strain genomes for metagenomic binning, comparative biology and taxonomic classification.</title>
        <authorList>
            <person name="Goeker M."/>
        </authorList>
    </citation>
    <scope>NUCLEOTIDE SEQUENCE [LARGE SCALE GENOMIC DNA]</scope>
    <source>
        <strain evidence="4 5">DSM 105074</strain>
    </source>
</reference>
<dbReference type="RefSeq" id="WP_184176370.1">
    <property type="nucleotide sequence ID" value="NZ_JACHGF010000007.1"/>
</dbReference>
<dbReference type="Pfam" id="PF00795">
    <property type="entry name" value="CN_hydrolase"/>
    <property type="match status" value="1"/>
</dbReference>
<dbReference type="Proteomes" id="UP000557307">
    <property type="component" value="Unassembled WGS sequence"/>
</dbReference>
<dbReference type="Gene3D" id="3.60.110.10">
    <property type="entry name" value="Carbon-nitrogen hydrolase"/>
    <property type="match status" value="1"/>
</dbReference>
<dbReference type="PROSITE" id="PS50263">
    <property type="entry name" value="CN_HYDROLASE"/>
    <property type="match status" value="1"/>
</dbReference>
<sequence length="520" mass="59965">MKIISRNLTKDDYSDLKTTMIEAYRGIGGQYWREEKIDILLDKFPEGQLCVEVDGKVVACALSIVINYNKFGDEHTYQEVTGNYTFSTHNPKGDVLYGIEVFVHPEYRDMRLGRRLYDARKELCERLNLRSIVAGGRIPNYNQFSNDISPKEYIEKVKRREVYDSTLSFQLANDFHVRKVLKNYLPGDTESKDYATLLEWNNIYFQPDKKKTNASDSIIRIGVVQWQMRLFNDVQDFYDQVEFFVDAVSSYKADFILFPEFFNMPLLAEFNHLPEPQAIRELAGYTEQVRTKMQEFAISYNVNIVGGSMPLVEEERLYNAAYLYRRDGTSEEYRKIHITPNEVRHYGMVGGDEVAVFDTDCGKIGLVICYDVEFPELSRLLGKQGMEILFVPFLTDTQNGYMRVRNCAQARAIENECYVAISGCVGNLPKVENTDIHFAQSAVFTPSDFAFPTNAIKAEATPNTEMMLIADVDLVQLKELHEHGSVQIMKDRRTDLYDVTMKKKSRRVPKVSINHVDEVL</sequence>
<protein>
    <submittedName>
        <fullName evidence="4">Putative amidohydrolase/GNAT superfamily N-acetyltransferase</fullName>
    </submittedName>
</protein>
<evidence type="ECO:0000313" key="5">
    <source>
        <dbReference type="Proteomes" id="UP000557307"/>
    </source>
</evidence>
<feature type="domain" description="N-acetyltransferase" evidence="3">
    <location>
        <begin position="3"/>
        <end position="199"/>
    </location>
</feature>
<name>A0A840TNH9_9BACT</name>
<keyword evidence="5" id="KW-1185">Reference proteome</keyword>
<dbReference type="GO" id="GO:0016747">
    <property type="term" value="F:acyltransferase activity, transferring groups other than amino-acyl groups"/>
    <property type="evidence" value="ECO:0007669"/>
    <property type="project" value="InterPro"/>
</dbReference>
<keyword evidence="4" id="KW-0808">Transferase</keyword>